<protein>
    <submittedName>
        <fullName evidence="2">Kanamycin B dioxygenase</fullName>
    </submittedName>
</protein>
<dbReference type="OrthoDB" id="407832at2759"/>
<keyword evidence="2" id="KW-0223">Dioxygenase</keyword>
<evidence type="ECO:0000313" key="2">
    <source>
        <dbReference type="EMBL" id="KUI60918.1"/>
    </source>
</evidence>
<name>A0A194VAM2_CYTMA</name>
<dbReference type="InterPro" id="IPR051961">
    <property type="entry name" value="Fungal_Metabolite_Diox"/>
</dbReference>
<dbReference type="InterPro" id="IPR008775">
    <property type="entry name" value="Phytyl_CoA_dOase-like"/>
</dbReference>
<evidence type="ECO:0000313" key="3">
    <source>
        <dbReference type="Proteomes" id="UP000078576"/>
    </source>
</evidence>
<accession>A0A194VAM2</accession>
<feature type="region of interest" description="Disordered" evidence="1">
    <location>
        <begin position="1"/>
        <end position="21"/>
    </location>
</feature>
<keyword evidence="2" id="KW-0560">Oxidoreductase</keyword>
<reference evidence="3" key="1">
    <citation type="submission" date="2014-12" db="EMBL/GenBank/DDBJ databases">
        <title>Genome Sequence of Valsa Canker Pathogens Uncovers a Specific Adaption of Colonization on Woody Bark.</title>
        <authorList>
            <person name="Yin Z."/>
            <person name="Liu H."/>
            <person name="Gao X."/>
            <person name="Li Z."/>
            <person name="Song N."/>
            <person name="Ke X."/>
            <person name="Dai Q."/>
            <person name="Wu Y."/>
            <person name="Sun Y."/>
            <person name="Xu J.-R."/>
            <person name="Kang Z.K."/>
            <person name="Wang L."/>
            <person name="Huang L."/>
        </authorList>
    </citation>
    <scope>NUCLEOTIDE SEQUENCE [LARGE SCALE GENOMIC DNA]</scope>
    <source>
        <strain evidence="3">SXYL134</strain>
    </source>
</reference>
<evidence type="ECO:0000256" key="1">
    <source>
        <dbReference type="SAM" id="MobiDB-lite"/>
    </source>
</evidence>
<dbReference type="Proteomes" id="UP000078576">
    <property type="component" value="Unassembled WGS sequence"/>
</dbReference>
<dbReference type="AlphaFoldDB" id="A0A194VAM2"/>
<dbReference type="Pfam" id="PF05721">
    <property type="entry name" value="PhyH"/>
    <property type="match status" value="1"/>
</dbReference>
<dbReference type="EMBL" id="KN714762">
    <property type="protein sequence ID" value="KUI60918.1"/>
    <property type="molecule type" value="Genomic_DNA"/>
</dbReference>
<keyword evidence="3" id="KW-1185">Reference proteome</keyword>
<dbReference type="PANTHER" id="PTHR37563">
    <property type="entry name" value="PHYTANOYL-COA DIOXYGENASE FAMILY PROTEIN (AFU_ORTHOLOGUE AFUA_2G03330)"/>
    <property type="match status" value="1"/>
</dbReference>
<gene>
    <name evidence="2" type="ORF">VP1G_08109</name>
</gene>
<dbReference type="Gene3D" id="2.60.120.620">
    <property type="entry name" value="q2cbj1_9rhob like domain"/>
    <property type="match status" value="1"/>
</dbReference>
<proteinExistence type="predicted"/>
<dbReference type="GO" id="GO:0051213">
    <property type="term" value="F:dioxygenase activity"/>
    <property type="evidence" value="ECO:0007669"/>
    <property type="project" value="UniProtKB-KW"/>
</dbReference>
<dbReference type="PANTHER" id="PTHR37563:SF2">
    <property type="entry name" value="PHYTANOYL-COA DIOXYGENASE FAMILY PROTEIN (AFU_ORTHOLOGUE AFUA_2G03330)"/>
    <property type="match status" value="1"/>
</dbReference>
<sequence length="319" mass="36368">MKTERTDAPQAITPSAKERQTGLYSPRTLQKVLGGLHRDGLVVLKDVIDVKHVDALNEAMCVDAERWIADPTQVFNHEIRSNFLQRPLVNNPEHLHDDIYFNSFLLQVANAYLGHVPIWNWLTSNTALANTSGLRQNVHKDSSFDHPSCPYYFIANVPLCDFSAENGATEFWLGSHANTTFDDQMEATAEQRVSLNFFRYGDRIPWVTEEAKEARRAVRPPVQPVVSRGDIMIRDLRTWHAGMPNNSGQHRIMLGLGYQSPVHPNYGQRMHLPVSQQEFFLAGARGRVEVRANFYSDEEFEKTKADNLFDIRPQYGDDS</sequence>
<organism evidence="2 3">
    <name type="scientific">Cytospora mali</name>
    <name type="common">Apple Valsa canker fungus</name>
    <name type="synonym">Valsa mali</name>
    <dbReference type="NCBI Taxonomy" id="578113"/>
    <lineage>
        <taxon>Eukaryota</taxon>
        <taxon>Fungi</taxon>
        <taxon>Dikarya</taxon>
        <taxon>Ascomycota</taxon>
        <taxon>Pezizomycotina</taxon>
        <taxon>Sordariomycetes</taxon>
        <taxon>Sordariomycetidae</taxon>
        <taxon>Diaporthales</taxon>
        <taxon>Cytosporaceae</taxon>
        <taxon>Cytospora</taxon>
    </lineage>
</organism>
<dbReference type="SUPFAM" id="SSF51197">
    <property type="entry name" value="Clavaminate synthase-like"/>
    <property type="match status" value="1"/>
</dbReference>